<dbReference type="EMBL" id="CP009920">
    <property type="protein sequence ID" value="AJI21244.1"/>
    <property type="molecule type" value="Genomic_DNA"/>
</dbReference>
<evidence type="ECO:0000313" key="2">
    <source>
        <dbReference type="EMBL" id="AJI21244.1"/>
    </source>
</evidence>
<dbReference type="Pfam" id="PF09346">
    <property type="entry name" value="SMI1_KNR4"/>
    <property type="match status" value="1"/>
</dbReference>
<dbReference type="KEGG" id="bmeg:BG04_5058"/>
<dbReference type="InterPro" id="IPR018958">
    <property type="entry name" value="Knr4/Smi1-like_dom"/>
</dbReference>
<dbReference type="Proteomes" id="UP000031829">
    <property type="component" value="Chromosome"/>
</dbReference>
<dbReference type="SUPFAM" id="SSF160631">
    <property type="entry name" value="SMI1/KNR4-like"/>
    <property type="match status" value="1"/>
</dbReference>
<accession>A0A0B6AN25</accession>
<dbReference type="RefSeq" id="WP_034651569.1">
    <property type="nucleotide sequence ID" value="NZ_BCVB01000010.1"/>
</dbReference>
<reference evidence="2 3" key="1">
    <citation type="journal article" date="2015" name="Genome Announc.">
        <title>Complete genome sequences for 35 biothreat assay-relevant bacillus species.</title>
        <authorList>
            <person name="Johnson S.L."/>
            <person name="Daligault H.E."/>
            <person name="Davenport K.W."/>
            <person name="Jaissle J."/>
            <person name="Frey K.G."/>
            <person name="Ladner J.T."/>
            <person name="Broomall S.M."/>
            <person name="Bishop-Lilly K.A."/>
            <person name="Bruce D.C."/>
            <person name="Gibbons H.S."/>
            <person name="Coyne S.R."/>
            <person name="Lo C.C."/>
            <person name="Meincke L."/>
            <person name="Munk A.C."/>
            <person name="Koroleva G.I."/>
            <person name="Rosenzweig C.N."/>
            <person name="Palacios G.F."/>
            <person name="Redden C.L."/>
            <person name="Minogue T.D."/>
            <person name="Chain P.S."/>
        </authorList>
    </citation>
    <scope>NUCLEOTIDE SEQUENCE [LARGE SCALE GENOMIC DNA]</scope>
    <source>
        <strain evidence="3">ATCC 14581 / DSM 32 / JCM 2506 / NBRC 15308 / NCIMB 9376 / NCTC 10342 / NRRL B-14308 / VKM B-512</strain>
    </source>
</reference>
<dbReference type="GeneID" id="93643023"/>
<sequence length="179" mass="20765">MIEKIINSLRKRLWENNNVIEVCKNEGEVYRTTCTFFDGVSKNQLNVFEEEMHVSLPEDYKQFLQLTNGCNLFIDADKKIAGNLYSLEDVRETAYKSQSLYMTIGSVGEEEIIIDSKKSAHSAYIIVKKRNASVQDAHVLHMNFQKWLDCFIVSQGNCFWHWNELCNKVHSTDKKTTAQ</sequence>
<evidence type="ECO:0000259" key="1">
    <source>
        <dbReference type="SMART" id="SM00860"/>
    </source>
</evidence>
<dbReference type="InterPro" id="IPR037883">
    <property type="entry name" value="Knr4/Smi1-like_sf"/>
</dbReference>
<feature type="domain" description="Knr4/Smi1-like" evidence="1">
    <location>
        <begin position="39"/>
        <end position="150"/>
    </location>
</feature>
<evidence type="ECO:0000313" key="3">
    <source>
        <dbReference type="Proteomes" id="UP000031829"/>
    </source>
</evidence>
<dbReference type="HOGENOM" id="CLU_095986_0_0_9"/>
<dbReference type="Gene3D" id="3.40.1580.10">
    <property type="entry name" value="SMI1/KNR4-like"/>
    <property type="match status" value="1"/>
</dbReference>
<dbReference type="AlphaFoldDB" id="A0A0B6AN25"/>
<dbReference type="SMART" id="SM00860">
    <property type="entry name" value="SMI1_KNR4"/>
    <property type="match status" value="1"/>
</dbReference>
<protein>
    <submittedName>
        <fullName evidence="2">SMI1-KNR4 cell-wall family protein</fullName>
    </submittedName>
</protein>
<organism evidence="2 3">
    <name type="scientific">Priestia megaterium (strain ATCC 14581 / DSM 32 / CCUG 1817 / JCM 2506 / NBRC 15308 / NCIMB 9376 / NCTC 10342 / NRRL B-14308 / VKM B-512 / Ford 19)</name>
    <name type="common">Bacillus megaterium</name>
    <dbReference type="NCBI Taxonomy" id="1348623"/>
    <lineage>
        <taxon>Bacteria</taxon>
        <taxon>Bacillati</taxon>
        <taxon>Bacillota</taxon>
        <taxon>Bacilli</taxon>
        <taxon>Bacillales</taxon>
        <taxon>Bacillaceae</taxon>
        <taxon>Priestia</taxon>
    </lineage>
</organism>
<proteinExistence type="predicted"/>
<name>A0A0B6AN25_PRIM2</name>
<gene>
    <name evidence="2" type="ORF">BG04_5058</name>
</gene>